<dbReference type="SMART" id="SM00448">
    <property type="entry name" value="REC"/>
    <property type="match status" value="1"/>
</dbReference>
<dbReference type="SUPFAM" id="SSF52172">
    <property type="entry name" value="CheY-like"/>
    <property type="match status" value="1"/>
</dbReference>
<keyword evidence="4" id="KW-1185">Reference proteome</keyword>
<sequence>MKKFNKILLVEDQDIDAFLTEKVLLMAEVSDSISICKDGEEALTYIQDICRKKNANESIPELILLDINMPRMNGIEFLHELRRKYEKDFTVVILSSSENPQDVALSAKYNVDYYLVKPITEDKVKKMVERLFY</sequence>
<dbReference type="Pfam" id="PF00072">
    <property type="entry name" value="Response_reg"/>
    <property type="match status" value="1"/>
</dbReference>
<keyword evidence="1" id="KW-0597">Phosphoprotein</keyword>
<dbReference type="EMBL" id="CP048222">
    <property type="protein sequence ID" value="QHT70163.1"/>
    <property type="molecule type" value="Genomic_DNA"/>
</dbReference>
<dbReference type="PROSITE" id="PS50110">
    <property type="entry name" value="RESPONSE_REGULATORY"/>
    <property type="match status" value="1"/>
</dbReference>
<evidence type="ECO:0000259" key="2">
    <source>
        <dbReference type="PROSITE" id="PS50110"/>
    </source>
</evidence>
<accession>A0A6C0GRD7</accession>
<dbReference type="PANTHER" id="PTHR44520:SF2">
    <property type="entry name" value="RESPONSE REGULATOR RCP1"/>
    <property type="match status" value="1"/>
</dbReference>
<organism evidence="3 4">
    <name type="scientific">Rhodocytophaga rosea</name>
    <dbReference type="NCBI Taxonomy" id="2704465"/>
    <lineage>
        <taxon>Bacteria</taxon>
        <taxon>Pseudomonadati</taxon>
        <taxon>Bacteroidota</taxon>
        <taxon>Cytophagia</taxon>
        <taxon>Cytophagales</taxon>
        <taxon>Rhodocytophagaceae</taxon>
        <taxon>Rhodocytophaga</taxon>
    </lineage>
</organism>
<evidence type="ECO:0000313" key="4">
    <source>
        <dbReference type="Proteomes" id="UP000480178"/>
    </source>
</evidence>
<evidence type="ECO:0000256" key="1">
    <source>
        <dbReference type="PROSITE-ProRule" id="PRU00169"/>
    </source>
</evidence>
<feature type="modified residue" description="4-aspartylphosphate" evidence="1">
    <location>
        <position position="66"/>
    </location>
</feature>
<dbReference type="InterPro" id="IPR052893">
    <property type="entry name" value="TCS_response_regulator"/>
</dbReference>
<dbReference type="InterPro" id="IPR011006">
    <property type="entry name" value="CheY-like_superfamily"/>
</dbReference>
<dbReference type="PANTHER" id="PTHR44520">
    <property type="entry name" value="RESPONSE REGULATOR RCP1-RELATED"/>
    <property type="match status" value="1"/>
</dbReference>
<protein>
    <submittedName>
        <fullName evidence="3">Response regulator</fullName>
    </submittedName>
</protein>
<feature type="domain" description="Response regulatory" evidence="2">
    <location>
        <begin position="6"/>
        <end position="132"/>
    </location>
</feature>
<name>A0A6C0GRD7_9BACT</name>
<evidence type="ECO:0000313" key="3">
    <source>
        <dbReference type="EMBL" id="QHT70163.1"/>
    </source>
</evidence>
<dbReference type="Proteomes" id="UP000480178">
    <property type="component" value="Chromosome"/>
</dbReference>
<reference evidence="3 4" key="1">
    <citation type="submission" date="2020-01" db="EMBL/GenBank/DDBJ databases">
        <authorList>
            <person name="Kim M.K."/>
        </authorList>
    </citation>
    <scope>NUCLEOTIDE SEQUENCE [LARGE SCALE GENOMIC DNA]</scope>
    <source>
        <strain evidence="3 4">172606-1</strain>
    </source>
</reference>
<dbReference type="GO" id="GO:0000160">
    <property type="term" value="P:phosphorelay signal transduction system"/>
    <property type="evidence" value="ECO:0007669"/>
    <property type="project" value="InterPro"/>
</dbReference>
<dbReference type="Gene3D" id="3.40.50.2300">
    <property type="match status" value="1"/>
</dbReference>
<proteinExistence type="predicted"/>
<dbReference type="AlphaFoldDB" id="A0A6C0GRD7"/>
<dbReference type="KEGG" id="rhoz:GXP67_27720"/>
<dbReference type="InterPro" id="IPR001789">
    <property type="entry name" value="Sig_transdc_resp-reg_receiver"/>
</dbReference>
<dbReference type="RefSeq" id="WP_162446145.1">
    <property type="nucleotide sequence ID" value="NZ_CP048222.1"/>
</dbReference>
<gene>
    <name evidence="3" type="ORF">GXP67_27720</name>
</gene>